<sequence>MEGKIPALSTVMIGVLLVGFFLTQSPVEADTSCCKDATARNCFLRCRLVPTDCAERCNCIIISGTKCPEDYPNMGKFLITEAGNEATTQDEYAPEEYPPDNSYG</sequence>
<accession>A0AAD4T2N0</accession>
<comment type="caution">
    <text evidence="8">The sequence shown here is derived from an EMBL/GenBank/DDBJ whole genome shotgun (WGS) entry which is preliminary data.</text>
</comment>
<dbReference type="GO" id="GO:0005576">
    <property type="term" value="C:extracellular region"/>
    <property type="evidence" value="ECO:0007669"/>
    <property type="project" value="UniProtKB-SubCell"/>
</dbReference>
<dbReference type="InterPro" id="IPR036391">
    <property type="entry name" value="Thionin-like_sf"/>
</dbReference>
<organism evidence="8 9">
    <name type="scientific">Papaver atlanticum</name>
    <dbReference type="NCBI Taxonomy" id="357466"/>
    <lineage>
        <taxon>Eukaryota</taxon>
        <taxon>Viridiplantae</taxon>
        <taxon>Streptophyta</taxon>
        <taxon>Embryophyta</taxon>
        <taxon>Tracheophyta</taxon>
        <taxon>Spermatophyta</taxon>
        <taxon>Magnoliopsida</taxon>
        <taxon>Ranunculales</taxon>
        <taxon>Papaveraceae</taxon>
        <taxon>Papaveroideae</taxon>
        <taxon>Papaver</taxon>
    </lineage>
</organism>
<evidence type="ECO:0000313" key="8">
    <source>
        <dbReference type="EMBL" id="KAI3932984.1"/>
    </source>
</evidence>
<evidence type="ECO:0000256" key="3">
    <source>
        <dbReference type="ARBA" id="ARBA00022656"/>
    </source>
</evidence>
<keyword evidence="7" id="KW-0732">Signal</keyword>
<dbReference type="InterPro" id="IPR001010">
    <property type="entry name" value="Thionin"/>
</dbReference>
<reference evidence="8" key="1">
    <citation type="submission" date="2022-04" db="EMBL/GenBank/DDBJ databases">
        <title>A functionally conserved STORR gene fusion in Papaver species that diverged 16.8 million years ago.</title>
        <authorList>
            <person name="Catania T."/>
        </authorList>
    </citation>
    <scope>NUCLEOTIDE SEQUENCE</scope>
    <source>
        <strain evidence="8">S-188037</strain>
    </source>
</reference>
<feature type="chain" id="PRO_5042165682" description="Acidic protein" evidence="7">
    <location>
        <begin position="30"/>
        <end position="104"/>
    </location>
</feature>
<dbReference type="EMBL" id="JAJJMB010006973">
    <property type="protein sequence ID" value="KAI3932984.1"/>
    <property type="molecule type" value="Genomic_DNA"/>
</dbReference>
<comment type="subcellular location">
    <subcellularLocation>
        <location evidence="1">Secreted</location>
    </subcellularLocation>
</comment>
<evidence type="ECO:0000256" key="4">
    <source>
        <dbReference type="ARBA" id="ARBA00022821"/>
    </source>
</evidence>
<keyword evidence="5" id="KW-1015">Disulfide bond</keyword>
<dbReference type="PANTHER" id="PTHR33920">
    <property type="entry name" value="THIONIN-2.1-RELATED"/>
    <property type="match status" value="1"/>
</dbReference>
<name>A0AAD4T2N0_9MAGN</name>
<dbReference type="PANTHER" id="PTHR33920:SF2">
    <property type="entry name" value="THIONIN-2.1-RELATED"/>
    <property type="match status" value="1"/>
</dbReference>
<proteinExistence type="predicted"/>
<evidence type="ECO:0000256" key="7">
    <source>
        <dbReference type="SAM" id="SignalP"/>
    </source>
</evidence>
<dbReference type="Gene3D" id="3.30.1350.10">
    <property type="entry name" value="Thionin-like"/>
    <property type="match status" value="1"/>
</dbReference>
<dbReference type="SUPFAM" id="SSF57429">
    <property type="entry name" value="Crambin-like"/>
    <property type="match status" value="1"/>
</dbReference>
<feature type="signal peptide" evidence="7">
    <location>
        <begin position="1"/>
        <end position="29"/>
    </location>
</feature>
<evidence type="ECO:0000313" key="9">
    <source>
        <dbReference type="Proteomes" id="UP001202328"/>
    </source>
</evidence>
<dbReference type="Proteomes" id="UP001202328">
    <property type="component" value="Unassembled WGS sequence"/>
</dbReference>
<evidence type="ECO:0000256" key="1">
    <source>
        <dbReference type="ARBA" id="ARBA00004613"/>
    </source>
</evidence>
<dbReference type="GO" id="GO:0090729">
    <property type="term" value="F:toxin activity"/>
    <property type="evidence" value="ECO:0007669"/>
    <property type="project" value="UniProtKB-KW"/>
</dbReference>
<keyword evidence="9" id="KW-1185">Reference proteome</keyword>
<evidence type="ECO:0008006" key="10">
    <source>
        <dbReference type="Google" id="ProtNLM"/>
    </source>
</evidence>
<dbReference type="AlphaFoldDB" id="A0AAD4T2N0"/>
<dbReference type="GO" id="GO:0006952">
    <property type="term" value="P:defense response"/>
    <property type="evidence" value="ECO:0007669"/>
    <property type="project" value="UniProtKB-KW"/>
</dbReference>
<evidence type="ECO:0000256" key="2">
    <source>
        <dbReference type="ARBA" id="ARBA00022525"/>
    </source>
</evidence>
<dbReference type="PROSITE" id="PS00271">
    <property type="entry name" value="THIONIN"/>
    <property type="match status" value="1"/>
</dbReference>
<protein>
    <recommendedName>
        <fullName evidence="10">Acidic protein</fullName>
    </recommendedName>
</protein>
<evidence type="ECO:0000256" key="5">
    <source>
        <dbReference type="ARBA" id="ARBA00023157"/>
    </source>
</evidence>
<keyword evidence="2" id="KW-0964">Secreted</keyword>
<dbReference type="Pfam" id="PF00321">
    <property type="entry name" value="Thionin"/>
    <property type="match status" value="1"/>
</dbReference>
<keyword evidence="3" id="KW-0800">Toxin</keyword>
<keyword evidence="4" id="KW-0611">Plant defense</keyword>
<feature type="region of interest" description="Disordered" evidence="6">
    <location>
        <begin position="85"/>
        <end position="104"/>
    </location>
</feature>
<evidence type="ECO:0000256" key="6">
    <source>
        <dbReference type="SAM" id="MobiDB-lite"/>
    </source>
</evidence>
<gene>
    <name evidence="8" type="ORF">MKW98_029217</name>
</gene>